<comment type="caution">
    <text evidence="3">The sequence shown here is derived from an EMBL/GenBank/DDBJ whole genome shotgun (WGS) entry which is preliminary data.</text>
</comment>
<dbReference type="EMBL" id="BIFS01000001">
    <property type="protein sequence ID" value="GCE16740.1"/>
    <property type="molecule type" value="Genomic_DNA"/>
</dbReference>
<dbReference type="PANTHER" id="PTHR33627">
    <property type="entry name" value="TRANSPOSASE"/>
    <property type="match status" value="1"/>
</dbReference>
<dbReference type="InterPro" id="IPR039365">
    <property type="entry name" value="IS701-like"/>
</dbReference>
<dbReference type="InterPro" id="IPR012337">
    <property type="entry name" value="RNaseH-like_sf"/>
</dbReference>
<accession>A0A402ACA7</accession>
<evidence type="ECO:0000256" key="1">
    <source>
        <dbReference type="SAM" id="MobiDB-lite"/>
    </source>
</evidence>
<dbReference type="SUPFAM" id="SSF53098">
    <property type="entry name" value="Ribonuclease H-like"/>
    <property type="match status" value="1"/>
</dbReference>
<organism evidence="3 4">
    <name type="scientific">Dictyobacter kobayashii</name>
    <dbReference type="NCBI Taxonomy" id="2014872"/>
    <lineage>
        <taxon>Bacteria</taxon>
        <taxon>Bacillati</taxon>
        <taxon>Chloroflexota</taxon>
        <taxon>Ktedonobacteria</taxon>
        <taxon>Ktedonobacterales</taxon>
        <taxon>Dictyobacteraceae</taxon>
        <taxon>Dictyobacter</taxon>
    </lineage>
</organism>
<keyword evidence="4" id="KW-1185">Reference proteome</keyword>
<sequence>MVDETSFPKKGNKSAGVAKQYCGAMGKLENCQVSTVLSYVGRGNHVFLDRRLYLPEEEWTWDQDRRAEAMVPESVRFETKPEQAIIMFRHAREQGVPMCWVTGDEVYGDSPRLRETIQAAGRFYVLAVAANTRVWKELPAIQEPKEQTGGRPRRARRLAEGSPQSQMVSEIVAAWPRKMWQRLSVMEGEKGSITYDWACQPVVESRDQLPGPDIWLLARCSISTPDELAYYLCYAPPATALRVLIWMASSRYTVEQCIKEAKGETGLNEYEVRFWHSWHRHITLSMMAHAWLASIRAAEREKKARPARNSPN</sequence>
<feature type="region of interest" description="Disordered" evidence="1">
    <location>
        <begin position="141"/>
        <end position="162"/>
    </location>
</feature>
<evidence type="ECO:0000313" key="4">
    <source>
        <dbReference type="Proteomes" id="UP000287188"/>
    </source>
</evidence>
<dbReference type="PANTHER" id="PTHR33627:SF1">
    <property type="entry name" value="TRANSPOSASE"/>
    <property type="match status" value="1"/>
</dbReference>
<reference evidence="4" key="1">
    <citation type="submission" date="2018-12" db="EMBL/GenBank/DDBJ databases">
        <title>Tengunoibacter tsumagoiensis gen. nov., sp. nov., Dictyobacter kobayashii sp. nov., D. alpinus sp. nov., and D. joshuensis sp. nov. and description of Dictyobacteraceae fam. nov. within the order Ktedonobacterales isolated from Tengu-no-mugimeshi.</title>
        <authorList>
            <person name="Wang C.M."/>
            <person name="Zheng Y."/>
            <person name="Sakai Y."/>
            <person name="Toyoda A."/>
            <person name="Minakuchi Y."/>
            <person name="Abe K."/>
            <person name="Yokota A."/>
            <person name="Yabe S."/>
        </authorList>
    </citation>
    <scope>NUCLEOTIDE SEQUENCE [LARGE SCALE GENOMIC DNA]</scope>
    <source>
        <strain evidence="4">Uno11</strain>
    </source>
</reference>
<feature type="domain" description="Transposase IS701-like DDE" evidence="2">
    <location>
        <begin position="2"/>
        <end position="191"/>
    </location>
</feature>
<protein>
    <recommendedName>
        <fullName evidence="2">Transposase IS701-like DDE domain-containing protein</fullName>
    </recommendedName>
</protein>
<dbReference type="Proteomes" id="UP000287188">
    <property type="component" value="Unassembled WGS sequence"/>
</dbReference>
<proteinExistence type="predicted"/>
<evidence type="ECO:0000259" key="2">
    <source>
        <dbReference type="Pfam" id="PF13546"/>
    </source>
</evidence>
<evidence type="ECO:0000313" key="3">
    <source>
        <dbReference type="EMBL" id="GCE16740.1"/>
    </source>
</evidence>
<dbReference type="InterPro" id="IPR038721">
    <property type="entry name" value="IS701-like_DDE_dom"/>
</dbReference>
<dbReference type="Pfam" id="PF13546">
    <property type="entry name" value="DDE_5"/>
    <property type="match status" value="1"/>
</dbReference>
<name>A0A402ACA7_9CHLR</name>
<dbReference type="NCBIfam" id="NF033540">
    <property type="entry name" value="transpos_IS701"/>
    <property type="match status" value="1"/>
</dbReference>
<gene>
    <name evidence="3" type="ORF">KDK_05400</name>
</gene>
<dbReference type="AlphaFoldDB" id="A0A402ACA7"/>